<protein>
    <submittedName>
        <fullName evidence="2">Amidase</fullName>
    </submittedName>
</protein>
<comment type="caution">
    <text evidence="2">The sequence shown here is derived from an EMBL/GenBank/DDBJ whole genome shotgun (WGS) entry which is preliminary data.</text>
</comment>
<dbReference type="Gene3D" id="3.90.1300.10">
    <property type="entry name" value="Amidase signature (AS) domain"/>
    <property type="match status" value="1"/>
</dbReference>
<dbReference type="InterPro" id="IPR020556">
    <property type="entry name" value="Amidase_CS"/>
</dbReference>
<evidence type="ECO:0000259" key="1">
    <source>
        <dbReference type="Pfam" id="PF01425"/>
    </source>
</evidence>
<dbReference type="NCBIfam" id="NF005686">
    <property type="entry name" value="PRK07486.1"/>
    <property type="match status" value="1"/>
</dbReference>
<dbReference type="InterPro" id="IPR000120">
    <property type="entry name" value="Amidase"/>
</dbReference>
<keyword evidence="3" id="KW-1185">Reference proteome</keyword>
<dbReference type="InterPro" id="IPR023631">
    <property type="entry name" value="Amidase_dom"/>
</dbReference>
<dbReference type="PANTHER" id="PTHR11895">
    <property type="entry name" value="TRANSAMIDASE"/>
    <property type="match status" value="1"/>
</dbReference>
<dbReference type="InterPro" id="IPR036928">
    <property type="entry name" value="AS_sf"/>
</dbReference>
<gene>
    <name evidence="2" type="ORF">ACFSJD_22915</name>
</gene>
<dbReference type="PROSITE" id="PS00571">
    <property type="entry name" value="AMIDASES"/>
    <property type="match status" value="1"/>
</dbReference>
<dbReference type="RefSeq" id="WP_344727314.1">
    <property type="nucleotide sequence ID" value="NZ_BAAAUS010000043.1"/>
</dbReference>
<dbReference type="PANTHER" id="PTHR11895:SF76">
    <property type="entry name" value="INDOLEACETAMIDE HYDROLASE"/>
    <property type="match status" value="1"/>
</dbReference>
<dbReference type="EMBL" id="JBHUCO010000024">
    <property type="protein sequence ID" value="MFD1520364.1"/>
    <property type="molecule type" value="Genomic_DNA"/>
</dbReference>
<name>A0ABW4F268_9PSEU</name>
<evidence type="ECO:0000313" key="2">
    <source>
        <dbReference type="EMBL" id="MFD1520364.1"/>
    </source>
</evidence>
<evidence type="ECO:0000313" key="3">
    <source>
        <dbReference type="Proteomes" id="UP001597114"/>
    </source>
</evidence>
<dbReference type="Proteomes" id="UP001597114">
    <property type="component" value="Unassembled WGS sequence"/>
</dbReference>
<reference evidence="3" key="1">
    <citation type="journal article" date="2019" name="Int. J. Syst. Evol. Microbiol.">
        <title>The Global Catalogue of Microorganisms (GCM) 10K type strain sequencing project: providing services to taxonomists for standard genome sequencing and annotation.</title>
        <authorList>
            <consortium name="The Broad Institute Genomics Platform"/>
            <consortium name="The Broad Institute Genome Sequencing Center for Infectious Disease"/>
            <person name="Wu L."/>
            <person name="Ma J."/>
        </authorList>
    </citation>
    <scope>NUCLEOTIDE SEQUENCE [LARGE SCALE GENOMIC DNA]</scope>
    <source>
        <strain evidence="3">CCM 7043</strain>
    </source>
</reference>
<organism evidence="2 3">
    <name type="scientific">Pseudonocardia yunnanensis</name>
    <dbReference type="NCBI Taxonomy" id="58107"/>
    <lineage>
        <taxon>Bacteria</taxon>
        <taxon>Bacillati</taxon>
        <taxon>Actinomycetota</taxon>
        <taxon>Actinomycetes</taxon>
        <taxon>Pseudonocardiales</taxon>
        <taxon>Pseudonocardiaceae</taxon>
        <taxon>Pseudonocardia</taxon>
    </lineage>
</organism>
<feature type="domain" description="Amidase" evidence="1">
    <location>
        <begin position="22"/>
        <end position="447"/>
    </location>
</feature>
<accession>A0ABW4F268</accession>
<dbReference type="Pfam" id="PF01425">
    <property type="entry name" value="Amidase"/>
    <property type="match status" value="1"/>
</dbReference>
<proteinExistence type="predicted"/>
<dbReference type="SUPFAM" id="SSF75304">
    <property type="entry name" value="Amidase signature (AS) enzymes"/>
    <property type="match status" value="1"/>
</dbReference>
<sequence>MIFTDAREVARMLRAKEVSAREVLAAHLAQIERCNPEVNAIVTLVAERAAEEAAAADERLVHGEEIGPLHGLPVAHKDTHDTAGIRTTYGSPLLADNVPARDALVVERIRSAGAITIGKTNVPEFAAGSHTVNPVFGVTRNPYDLSRSAGGSSGGAAAALACGMHALADGGDTGGSLRNPASFNNVVGLRPSSGRVPVWPTAAPWSSLAVTGPMARTVSDVGLLLSVLAGPDPRDRLSLDTPGSEFAAEPPTDVRGLRVALAPDLGGEVPVDPDVRAVIEKTASVFEGLGCSVEPACPDLTGADEAFRTLRAWLFELTYSALLDEHPDDFKATLRENILIGRGLTGPDVSRAHARQAALQERMREFFDRYDVLLAPVSQVPPFPVEAEYPTEVAGVPMHDYLEWMGSAYLISVTGCPALSVPAGFTPGGLPVGVQMVGPYQGEAGLLRIGRAFEQATGHGLVRPAVAVPTL</sequence>